<name>A0ABW3T3J5_9CAUL</name>
<organism evidence="9 10">
    <name type="scientific">Phenylobacterium conjunctum</name>
    <dbReference type="NCBI Taxonomy" id="1298959"/>
    <lineage>
        <taxon>Bacteria</taxon>
        <taxon>Pseudomonadati</taxon>
        <taxon>Pseudomonadota</taxon>
        <taxon>Alphaproteobacteria</taxon>
        <taxon>Caulobacterales</taxon>
        <taxon>Caulobacteraceae</taxon>
        <taxon>Phenylobacterium</taxon>
    </lineage>
</organism>
<dbReference type="InterPro" id="IPR006037">
    <property type="entry name" value="RCK_C"/>
</dbReference>
<feature type="transmembrane region" description="Helical" evidence="7">
    <location>
        <begin position="569"/>
        <end position="592"/>
    </location>
</feature>
<feature type="transmembrane region" description="Helical" evidence="7">
    <location>
        <begin position="96"/>
        <end position="120"/>
    </location>
</feature>
<gene>
    <name evidence="9" type="ORF">ACFQ27_09720</name>
</gene>
<feature type="transmembrane region" description="Helical" evidence="7">
    <location>
        <begin position="141"/>
        <end position="160"/>
    </location>
</feature>
<dbReference type="EMBL" id="JBHTLQ010000018">
    <property type="protein sequence ID" value="MFD1190856.1"/>
    <property type="molecule type" value="Genomic_DNA"/>
</dbReference>
<feature type="transmembrane region" description="Helical" evidence="7">
    <location>
        <begin position="442"/>
        <end position="460"/>
    </location>
</feature>
<evidence type="ECO:0000256" key="5">
    <source>
        <dbReference type="ARBA" id="ARBA00022989"/>
    </source>
</evidence>
<keyword evidence="5 7" id="KW-1133">Transmembrane helix</keyword>
<evidence type="ECO:0000313" key="10">
    <source>
        <dbReference type="Proteomes" id="UP001597216"/>
    </source>
</evidence>
<feature type="domain" description="RCK C-terminal" evidence="8">
    <location>
        <begin position="298"/>
        <end position="383"/>
    </location>
</feature>
<dbReference type="RefSeq" id="WP_374346079.1">
    <property type="nucleotide sequence ID" value="NZ_JBHTLQ010000018.1"/>
</dbReference>
<evidence type="ECO:0000259" key="8">
    <source>
        <dbReference type="PROSITE" id="PS51202"/>
    </source>
</evidence>
<dbReference type="Pfam" id="PF03600">
    <property type="entry name" value="CitMHS"/>
    <property type="match status" value="1"/>
</dbReference>
<dbReference type="Gene3D" id="3.30.70.1450">
    <property type="entry name" value="Regulator of K+ conductance, C-terminal domain"/>
    <property type="match status" value="2"/>
</dbReference>
<feature type="transmembrane region" description="Helical" evidence="7">
    <location>
        <begin position="180"/>
        <end position="199"/>
    </location>
</feature>
<evidence type="ECO:0000313" key="9">
    <source>
        <dbReference type="EMBL" id="MFD1190856.1"/>
    </source>
</evidence>
<feature type="transmembrane region" description="Helical" evidence="7">
    <location>
        <begin position="403"/>
        <end position="436"/>
    </location>
</feature>
<dbReference type="Proteomes" id="UP001597216">
    <property type="component" value="Unassembled WGS sequence"/>
</dbReference>
<accession>A0ABW3T3J5</accession>
<keyword evidence="10" id="KW-1185">Reference proteome</keyword>
<comment type="caution">
    <text evidence="9">The sequence shown here is derived from an EMBL/GenBank/DDBJ whole genome shotgun (WGS) entry which is preliminary data.</text>
</comment>
<keyword evidence="4" id="KW-0677">Repeat</keyword>
<feature type="domain" description="RCK C-terminal" evidence="8">
    <location>
        <begin position="207"/>
        <end position="291"/>
    </location>
</feature>
<feature type="transmembrane region" description="Helical" evidence="7">
    <location>
        <begin position="503"/>
        <end position="524"/>
    </location>
</feature>
<evidence type="ECO:0000256" key="2">
    <source>
        <dbReference type="ARBA" id="ARBA00022448"/>
    </source>
</evidence>
<dbReference type="InterPro" id="IPR036721">
    <property type="entry name" value="RCK_C_sf"/>
</dbReference>
<dbReference type="PANTHER" id="PTHR43652">
    <property type="entry name" value="BASIC AMINO ACID ANTIPORTER YFCC-RELATED"/>
    <property type="match status" value="1"/>
</dbReference>
<comment type="subcellular location">
    <subcellularLocation>
        <location evidence="1">Membrane</location>
        <topology evidence="1">Multi-pass membrane protein</topology>
    </subcellularLocation>
</comment>
<evidence type="ECO:0000256" key="3">
    <source>
        <dbReference type="ARBA" id="ARBA00022692"/>
    </source>
</evidence>
<dbReference type="PROSITE" id="PS51202">
    <property type="entry name" value="RCK_C"/>
    <property type="match status" value="2"/>
</dbReference>
<dbReference type="InterPro" id="IPR051679">
    <property type="entry name" value="DASS-Related_Transporters"/>
</dbReference>
<dbReference type="CDD" id="cd01115">
    <property type="entry name" value="SLC13_permease"/>
    <property type="match status" value="1"/>
</dbReference>
<proteinExistence type="predicted"/>
<feature type="transmembrane region" description="Helical" evidence="7">
    <location>
        <begin position="57"/>
        <end position="76"/>
    </location>
</feature>
<sequence>MTQQQILAFALVGATIAAFIWGRFRYDLIALIALLAGIVMGVVPAKEAFAGFSNDITVIIASALVVSAAFARSGVIEAALRPILPRLKTERSQVPVLTAAVTLLSMATKNVGALAILMPVALQISRRTGSSPSRLLMPMSFGALLGGLVTLVGTSPNIIVSQVREEILGKPFGMYDYAPVGLVLAGLGIVFLSLAYRILSPNRQPQVNIEAALAANAYFTEVEVPEDWTPPADRIKDLHALAEGEARVMALLRKGARKANPHPNTRILPGDTLLIEGEPQALDHLIVRAKLRLTRADKPLAMEEPTEEVRVIEAVVGAESSLIGKSAQQFDLHGQHGVNLLAVSRSGFRLSQHLGRVKLRSGDMIVLQGGERSLPAALQGLGLLPLAEREVRLGGIRHKVAPVAILAAAMVLVAFGAAPVAVAFFGAAALLVAIGAIRMREAYGALDGPVLVLIAALIPVSDAIQTTGGADLIGTWLSTLFHAMPPMLTLGAMMAVAMAATPFLNNAATVLIVAPIGASLAAKLHLAPDPFLMAVAVGAACDFLTPIGHQCNTLVMGPGGYRFGDYPRLGAPLTLLVLVVGTPLIALFWPLASR</sequence>
<dbReference type="InterPro" id="IPR004680">
    <property type="entry name" value="Cit_transptr-like_dom"/>
</dbReference>
<evidence type="ECO:0000256" key="4">
    <source>
        <dbReference type="ARBA" id="ARBA00022737"/>
    </source>
</evidence>
<dbReference type="PANTHER" id="PTHR43652:SF2">
    <property type="entry name" value="BASIC AMINO ACID ANTIPORTER YFCC-RELATED"/>
    <property type="match status" value="1"/>
</dbReference>
<keyword evidence="6 7" id="KW-0472">Membrane</keyword>
<protein>
    <submittedName>
        <fullName evidence="9">SLC13 family permease</fullName>
    </submittedName>
</protein>
<feature type="transmembrane region" description="Helical" evidence="7">
    <location>
        <begin position="472"/>
        <end position="497"/>
    </location>
</feature>
<keyword evidence="3 7" id="KW-0812">Transmembrane</keyword>
<evidence type="ECO:0000256" key="1">
    <source>
        <dbReference type="ARBA" id="ARBA00004141"/>
    </source>
</evidence>
<evidence type="ECO:0000256" key="6">
    <source>
        <dbReference type="ARBA" id="ARBA00023136"/>
    </source>
</evidence>
<dbReference type="Pfam" id="PF02080">
    <property type="entry name" value="TrkA_C"/>
    <property type="match status" value="1"/>
</dbReference>
<evidence type="ECO:0000256" key="7">
    <source>
        <dbReference type="SAM" id="Phobius"/>
    </source>
</evidence>
<dbReference type="SUPFAM" id="SSF116726">
    <property type="entry name" value="TrkA C-terminal domain-like"/>
    <property type="match status" value="2"/>
</dbReference>
<feature type="transmembrane region" description="Helical" evidence="7">
    <location>
        <begin position="28"/>
        <end position="45"/>
    </location>
</feature>
<keyword evidence="2" id="KW-0813">Transport</keyword>
<reference evidence="10" key="1">
    <citation type="journal article" date="2019" name="Int. J. Syst. Evol. Microbiol.">
        <title>The Global Catalogue of Microorganisms (GCM) 10K type strain sequencing project: providing services to taxonomists for standard genome sequencing and annotation.</title>
        <authorList>
            <consortium name="The Broad Institute Genomics Platform"/>
            <consortium name="The Broad Institute Genome Sequencing Center for Infectious Disease"/>
            <person name="Wu L."/>
            <person name="Ma J."/>
        </authorList>
    </citation>
    <scope>NUCLEOTIDE SEQUENCE [LARGE SCALE GENOMIC DNA]</scope>
    <source>
        <strain evidence="10">CCUG 55074</strain>
    </source>
</reference>